<evidence type="ECO:0000313" key="1">
    <source>
        <dbReference type="EMBL" id="MCD7473567.1"/>
    </source>
</evidence>
<protein>
    <submittedName>
        <fullName evidence="1">Uncharacterized protein</fullName>
    </submittedName>
</protein>
<comment type="caution">
    <text evidence="1">The sequence shown here is derived from an EMBL/GenBank/DDBJ whole genome shotgun (WGS) entry which is preliminary data.</text>
</comment>
<evidence type="ECO:0000313" key="2">
    <source>
        <dbReference type="Proteomes" id="UP000823775"/>
    </source>
</evidence>
<keyword evidence="2" id="KW-1185">Reference proteome</keyword>
<accession>A0ABS8TT54</accession>
<sequence length="72" mass="8639">MDLENNRWIRRCSVLTAIAGPLQWKIDRYSRRRKLESGFKWNFRGYTLLFLTHKLPRARGDFSLKKSNLPSQ</sequence>
<organism evidence="1 2">
    <name type="scientific">Datura stramonium</name>
    <name type="common">Jimsonweed</name>
    <name type="synonym">Common thornapple</name>
    <dbReference type="NCBI Taxonomy" id="4076"/>
    <lineage>
        <taxon>Eukaryota</taxon>
        <taxon>Viridiplantae</taxon>
        <taxon>Streptophyta</taxon>
        <taxon>Embryophyta</taxon>
        <taxon>Tracheophyta</taxon>
        <taxon>Spermatophyta</taxon>
        <taxon>Magnoliopsida</taxon>
        <taxon>eudicotyledons</taxon>
        <taxon>Gunneridae</taxon>
        <taxon>Pentapetalae</taxon>
        <taxon>asterids</taxon>
        <taxon>lamiids</taxon>
        <taxon>Solanales</taxon>
        <taxon>Solanaceae</taxon>
        <taxon>Solanoideae</taxon>
        <taxon>Datureae</taxon>
        <taxon>Datura</taxon>
    </lineage>
</organism>
<gene>
    <name evidence="1" type="ORF">HAX54_015502</name>
</gene>
<name>A0ABS8TT54_DATST</name>
<feature type="non-terminal residue" evidence="1">
    <location>
        <position position="72"/>
    </location>
</feature>
<dbReference type="Proteomes" id="UP000823775">
    <property type="component" value="Unassembled WGS sequence"/>
</dbReference>
<dbReference type="EMBL" id="JACEIK010001990">
    <property type="protein sequence ID" value="MCD7473567.1"/>
    <property type="molecule type" value="Genomic_DNA"/>
</dbReference>
<proteinExistence type="predicted"/>
<reference evidence="1 2" key="1">
    <citation type="journal article" date="2021" name="BMC Genomics">
        <title>Datura genome reveals duplications of psychoactive alkaloid biosynthetic genes and high mutation rate following tissue culture.</title>
        <authorList>
            <person name="Rajewski A."/>
            <person name="Carter-House D."/>
            <person name="Stajich J."/>
            <person name="Litt A."/>
        </authorList>
    </citation>
    <scope>NUCLEOTIDE SEQUENCE [LARGE SCALE GENOMIC DNA]</scope>
    <source>
        <strain evidence="1">AR-01</strain>
    </source>
</reference>